<feature type="domain" description="Min27-like integrase DNA-binding" evidence="2">
    <location>
        <begin position="9"/>
        <end position="72"/>
    </location>
</feature>
<dbReference type="EMBL" id="MAJD01000002">
    <property type="protein sequence ID" value="OBX35623.1"/>
    <property type="molecule type" value="Genomic_DNA"/>
</dbReference>
<accession>A0A1B8P094</accession>
<evidence type="ECO:0000313" key="3">
    <source>
        <dbReference type="EMBL" id="OBX35623.1"/>
    </source>
</evidence>
<gene>
    <name evidence="3" type="ORF">A8U91_04697</name>
</gene>
<protein>
    <recommendedName>
        <fullName evidence="2">Min27-like integrase DNA-binding domain-containing protein</fullName>
    </recommendedName>
</protein>
<dbReference type="Proteomes" id="UP000092504">
    <property type="component" value="Unassembled WGS sequence"/>
</dbReference>
<evidence type="ECO:0000259" key="2">
    <source>
        <dbReference type="Pfam" id="PF12167"/>
    </source>
</evidence>
<feature type="compositionally biased region" description="Polar residues" evidence="1">
    <location>
        <begin position="85"/>
        <end position="95"/>
    </location>
</feature>
<evidence type="ECO:0000313" key="4">
    <source>
        <dbReference type="Proteomes" id="UP000092504"/>
    </source>
</evidence>
<sequence>MGNKRSNYEGVRIASASTVEIDFYYQGVRCRERLKLQPTPANLRKAARHRAAIIDAIDAGTFDYQVTFPRSKNARKFLRGTAWTTTYAPGSTPRNPRSRPAPTATIARRSRAN</sequence>
<reference evidence="3 4" key="1">
    <citation type="submission" date="2016-06" db="EMBL/GenBank/DDBJ databases">
        <title>Genome sequence of halotolerant plant growth promoting strain of Halomonas elongata HEK1 isolated from salterns of Rann of Kutch, Gujarat, India.</title>
        <authorList>
            <person name="Gaba S."/>
            <person name="Singh R.N."/>
            <person name="Abrol S."/>
            <person name="Kaushik R."/>
            <person name="Saxena A.K."/>
        </authorList>
    </citation>
    <scope>NUCLEOTIDE SEQUENCE [LARGE SCALE GENOMIC DNA]</scope>
    <source>
        <strain evidence="3 4">HEK1</strain>
    </source>
</reference>
<dbReference type="PATRIC" id="fig|2746.7.peg.4844"/>
<dbReference type="InterPro" id="IPR022000">
    <property type="entry name" value="Min27-like_integrase_DNA_bind"/>
</dbReference>
<evidence type="ECO:0000256" key="1">
    <source>
        <dbReference type="SAM" id="MobiDB-lite"/>
    </source>
</evidence>
<organism evidence="3 4">
    <name type="scientific">Halomonas elongata</name>
    <dbReference type="NCBI Taxonomy" id="2746"/>
    <lineage>
        <taxon>Bacteria</taxon>
        <taxon>Pseudomonadati</taxon>
        <taxon>Pseudomonadota</taxon>
        <taxon>Gammaproteobacteria</taxon>
        <taxon>Oceanospirillales</taxon>
        <taxon>Halomonadaceae</taxon>
        <taxon>Halomonas</taxon>
    </lineage>
</organism>
<comment type="caution">
    <text evidence="3">The sequence shown here is derived from an EMBL/GenBank/DDBJ whole genome shotgun (WGS) entry which is preliminary data.</text>
</comment>
<dbReference type="AlphaFoldDB" id="A0A1B8P094"/>
<proteinExistence type="predicted"/>
<feature type="region of interest" description="Disordered" evidence="1">
    <location>
        <begin position="85"/>
        <end position="113"/>
    </location>
</feature>
<dbReference type="Pfam" id="PF12167">
    <property type="entry name" value="Arm-DNA-bind_2"/>
    <property type="match status" value="1"/>
</dbReference>
<name>A0A1B8P094_HALEL</name>